<dbReference type="InterPro" id="IPR002104">
    <property type="entry name" value="Integrase_catalytic"/>
</dbReference>
<proteinExistence type="predicted"/>
<keyword evidence="1" id="KW-0233">DNA recombination</keyword>
<evidence type="ECO:0000256" key="1">
    <source>
        <dbReference type="ARBA" id="ARBA00023172"/>
    </source>
</evidence>
<name>A0A919TEL0_9ACTN</name>
<dbReference type="InterPro" id="IPR013762">
    <property type="entry name" value="Integrase-like_cat_sf"/>
</dbReference>
<protein>
    <recommendedName>
        <fullName evidence="2">Tyr recombinase domain-containing protein</fullName>
    </recommendedName>
</protein>
<dbReference type="Proteomes" id="UP000677082">
    <property type="component" value="Unassembled WGS sequence"/>
</dbReference>
<dbReference type="Gene3D" id="1.10.443.10">
    <property type="entry name" value="Intergrase catalytic core"/>
    <property type="match status" value="1"/>
</dbReference>
<dbReference type="RefSeq" id="WP_307853939.1">
    <property type="nucleotide sequence ID" value="NZ_BOQN01000062.1"/>
</dbReference>
<evidence type="ECO:0000313" key="3">
    <source>
        <dbReference type="EMBL" id="GIM92980.1"/>
    </source>
</evidence>
<gene>
    <name evidence="3" type="ORF">Ato02nite_047730</name>
</gene>
<dbReference type="SUPFAM" id="SSF56349">
    <property type="entry name" value="DNA breaking-rejoining enzymes"/>
    <property type="match status" value="1"/>
</dbReference>
<dbReference type="Pfam" id="PF00589">
    <property type="entry name" value="Phage_integrase"/>
    <property type="match status" value="1"/>
</dbReference>
<dbReference type="GO" id="GO:0015074">
    <property type="term" value="P:DNA integration"/>
    <property type="evidence" value="ECO:0007669"/>
    <property type="project" value="InterPro"/>
</dbReference>
<feature type="domain" description="Tyr recombinase" evidence="2">
    <location>
        <begin position="14"/>
        <end position="90"/>
    </location>
</feature>
<reference evidence="3 4" key="1">
    <citation type="submission" date="2021-03" db="EMBL/GenBank/DDBJ databases">
        <title>Whole genome shotgun sequence of Actinoplanes toevensis NBRC 105298.</title>
        <authorList>
            <person name="Komaki H."/>
            <person name="Tamura T."/>
        </authorList>
    </citation>
    <scope>NUCLEOTIDE SEQUENCE [LARGE SCALE GENOMIC DNA]</scope>
    <source>
        <strain evidence="3 4">NBRC 105298</strain>
    </source>
</reference>
<dbReference type="EMBL" id="BOQN01000062">
    <property type="protein sequence ID" value="GIM92980.1"/>
    <property type="molecule type" value="Genomic_DNA"/>
</dbReference>
<evidence type="ECO:0000259" key="2">
    <source>
        <dbReference type="Pfam" id="PF00589"/>
    </source>
</evidence>
<sequence length="114" mass="13224">MWRRFHDREHPVHGQHSIDAVFKSRNDTWLSPDNVGRQWREVRTRVGLDWVTPHIFRKTVATVLDSAVKTKEASLQLGHASEEVTKVYYIAKPQLAPDVTDVLDTLGPRRRKLT</sequence>
<dbReference type="GO" id="GO:0006310">
    <property type="term" value="P:DNA recombination"/>
    <property type="evidence" value="ECO:0007669"/>
    <property type="project" value="UniProtKB-KW"/>
</dbReference>
<dbReference type="GO" id="GO:0003677">
    <property type="term" value="F:DNA binding"/>
    <property type="evidence" value="ECO:0007669"/>
    <property type="project" value="InterPro"/>
</dbReference>
<accession>A0A919TEL0</accession>
<evidence type="ECO:0000313" key="4">
    <source>
        <dbReference type="Proteomes" id="UP000677082"/>
    </source>
</evidence>
<dbReference type="InterPro" id="IPR011010">
    <property type="entry name" value="DNA_brk_join_enz"/>
</dbReference>
<comment type="caution">
    <text evidence="3">The sequence shown here is derived from an EMBL/GenBank/DDBJ whole genome shotgun (WGS) entry which is preliminary data.</text>
</comment>
<dbReference type="AlphaFoldDB" id="A0A919TEL0"/>
<keyword evidence="4" id="KW-1185">Reference proteome</keyword>
<organism evidence="3 4">
    <name type="scientific">Paractinoplanes toevensis</name>
    <dbReference type="NCBI Taxonomy" id="571911"/>
    <lineage>
        <taxon>Bacteria</taxon>
        <taxon>Bacillati</taxon>
        <taxon>Actinomycetota</taxon>
        <taxon>Actinomycetes</taxon>
        <taxon>Micromonosporales</taxon>
        <taxon>Micromonosporaceae</taxon>
        <taxon>Paractinoplanes</taxon>
    </lineage>
</organism>